<sequence>MKYGKKLLTMSLAVMMSMAFVLTGCGEEKPAESGSSTSTDTTSAPKKNVTLSIVMAKGWEKPAMHELFQKYTDKTGVQFDVQVLPDDKASEIIKTKFATNEFPDIMVNSASVLELNYMMPEQKLVDLTNEPWVDKLINKEDFMAEGKVWGLPLWGQDLWGFAVNTEVFQKYNIPIPTSKDELLKAFDTLKQNNIQPLYLGSKDPWMVGQMTSGSLWAAIQKDPELPKKLETNQAKYSEIPGFVSCLADLKSFNDKGYLGPNTMANTWDGQFAAFAEGKAGVGVGLTSWVNEIEKKYPGTADKIEFIPFYIGDNTTIFAGTSGQWYIPKTGKNVDIVKDFFNFAAEQDNLNAYYSNLQSISPFKDVKAQIPSAAQKLSDKINSGEYLTHRSHNSLVKGQDYDGLCKLGQEVIIGGKTPEAAAKEYDTMRAKIAKSIGLEGF</sequence>
<evidence type="ECO:0000313" key="3">
    <source>
        <dbReference type="Proteomes" id="UP000014155"/>
    </source>
</evidence>
<protein>
    <submittedName>
        <fullName evidence="2">ABC-type sugar transport system, periplasmic component</fullName>
    </submittedName>
</protein>
<keyword evidence="2" id="KW-0813">Transport</keyword>
<organism evidence="2 3">
    <name type="scientific">Ruminiclostridium cellobioparum subsp. termitidis CT1112</name>
    <dbReference type="NCBI Taxonomy" id="1195236"/>
    <lineage>
        <taxon>Bacteria</taxon>
        <taxon>Bacillati</taxon>
        <taxon>Bacillota</taxon>
        <taxon>Clostridia</taxon>
        <taxon>Eubacteriales</taxon>
        <taxon>Oscillospiraceae</taxon>
        <taxon>Ruminiclostridium</taxon>
    </lineage>
</organism>
<reference evidence="2 3" key="1">
    <citation type="journal article" date="2013" name="Genome Announc.">
        <title>Draft Genome Sequence of the Cellulolytic, Mesophilic, Anaerobic Bacterium Clostridium termitidis Strain CT1112 (DSM 5398).</title>
        <authorList>
            <person name="Lal S."/>
            <person name="Ramachandran U."/>
            <person name="Zhang X."/>
            <person name="Munir R."/>
            <person name="Sparling R."/>
            <person name="Levin D.B."/>
        </authorList>
    </citation>
    <scope>NUCLEOTIDE SEQUENCE [LARGE SCALE GENOMIC DNA]</scope>
    <source>
        <strain evidence="2 3">CT1112</strain>
    </source>
</reference>
<proteinExistence type="predicted"/>
<dbReference type="Proteomes" id="UP000014155">
    <property type="component" value="Unassembled WGS sequence"/>
</dbReference>
<dbReference type="PANTHER" id="PTHR43649">
    <property type="entry name" value="ARABINOSE-BINDING PROTEIN-RELATED"/>
    <property type="match status" value="1"/>
</dbReference>
<evidence type="ECO:0000256" key="1">
    <source>
        <dbReference type="SAM" id="SignalP"/>
    </source>
</evidence>
<dbReference type="SUPFAM" id="SSF53850">
    <property type="entry name" value="Periplasmic binding protein-like II"/>
    <property type="match status" value="1"/>
</dbReference>
<comment type="caution">
    <text evidence="2">The sequence shown here is derived from an EMBL/GenBank/DDBJ whole genome shotgun (WGS) entry which is preliminary data.</text>
</comment>
<feature type="chain" id="PRO_5039395132" evidence="1">
    <location>
        <begin position="27"/>
        <end position="440"/>
    </location>
</feature>
<name>S0FI91_RUMCE</name>
<accession>S0FI91</accession>
<gene>
    <name evidence="2" type="ORF">CTER_4759</name>
</gene>
<dbReference type="RefSeq" id="WP_004630149.1">
    <property type="nucleotide sequence ID" value="NZ_AORV01000065.1"/>
</dbReference>
<dbReference type="STRING" id="1195236.CTER_4759"/>
<dbReference type="eggNOG" id="COG1653">
    <property type="taxonomic scope" value="Bacteria"/>
</dbReference>
<keyword evidence="1" id="KW-0732">Signal</keyword>
<evidence type="ECO:0000313" key="2">
    <source>
        <dbReference type="EMBL" id="EMS69781.1"/>
    </source>
</evidence>
<keyword evidence="2" id="KW-0762">Sugar transport</keyword>
<dbReference type="AlphaFoldDB" id="S0FI91"/>
<dbReference type="InterPro" id="IPR050490">
    <property type="entry name" value="Bact_solute-bd_prot1"/>
</dbReference>
<dbReference type="Pfam" id="PF13416">
    <property type="entry name" value="SBP_bac_8"/>
    <property type="match status" value="1"/>
</dbReference>
<keyword evidence="3" id="KW-1185">Reference proteome</keyword>
<dbReference type="EMBL" id="AORV01000065">
    <property type="protein sequence ID" value="EMS69781.1"/>
    <property type="molecule type" value="Genomic_DNA"/>
</dbReference>
<dbReference type="PATRIC" id="fig|1195236.3.peg.4944"/>
<dbReference type="PROSITE" id="PS51257">
    <property type="entry name" value="PROKAR_LIPOPROTEIN"/>
    <property type="match status" value="1"/>
</dbReference>
<dbReference type="Gene3D" id="3.40.190.10">
    <property type="entry name" value="Periplasmic binding protein-like II"/>
    <property type="match status" value="2"/>
</dbReference>
<feature type="signal peptide" evidence="1">
    <location>
        <begin position="1"/>
        <end position="26"/>
    </location>
</feature>
<dbReference type="InterPro" id="IPR006059">
    <property type="entry name" value="SBP"/>
</dbReference>